<dbReference type="EMBL" id="CP061800">
    <property type="protein sequence ID" value="QTA88198.1"/>
    <property type="molecule type" value="Genomic_DNA"/>
</dbReference>
<protein>
    <submittedName>
        <fullName evidence="1">Uncharacterized protein</fullName>
    </submittedName>
</protein>
<sequence>MAGLQPPPSPNAVDLGNSEQVRSAKIIFLRLRKSIFRTPEKTPENPLTLKSTVLPPSPVGAAYLNSLEYAAPTGLYRLA</sequence>
<organism evidence="1 2">
    <name type="scientific">Desulfonema magnum</name>
    <dbReference type="NCBI Taxonomy" id="45655"/>
    <lineage>
        <taxon>Bacteria</taxon>
        <taxon>Pseudomonadati</taxon>
        <taxon>Thermodesulfobacteriota</taxon>
        <taxon>Desulfobacteria</taxon>
        <taxon>Desulfobacterales</taxon>
        <taxon>Desulfococcaceae</taxon>
        <taxon>Desulfonema</taxon>
    </lineage>
</organism>
<keyword evidence="2" id="KW-1185">Reference proteome</keyword>
<gene>
    <name evidence="1" type="ORF">dnm_042390</name>
</gene>
<evidence type="ECO:0000313" key="1">
    <source>
        <dbReference type="EMBL" id="QTA88198.1"/>
    </source>
</evidence>
<dbReference type="Proteomes" id="UP000663722">
    <property type="component" value="Chromosome"/>
</dbReference>
<dbReference type="AlphaFoldDB" id="A0A975GPS3"/>
<name>A0A975GPS3_9BACT</name>
<proteinExistence type="predicted"/>
<dbReference type="KEGG" id="dmm:dnm_042390"/>
<evidence type="ECO:0000313" key="2">
    <source>
        <dbReference type="Proteomes" id="UP000663722"/>
    </source>
</evidence>
<reference evidence="1" key="1">
    <citation type="journal article" date="2021" name="Microb. Physiol.">
        <title>Proteogenomic Insights into the Physiology of Marine, Sulfate-Reducing, Filamentous Desulfonema limicola and Desulfonema magnum.</title>
        <authorList>
            <person name="Schnaars V."/>
            <person name="Wohlbrand L."/>
            <person name="Scheve S."/>
            <person name="Hinrichs C."/>
            <person name="Reinhardt R."/>
            <person name="Rabus R."/>
        </authorList>
    </citation>
    <scope>NUCLEOTIDE SEQUENCE</scope>
    <source>
        <strain evidence="1">4be13</strain>
    </source>
</reference>
<accession>A0A975GPS3</accession>